<name>A0AAD6K6C0_9ROSI</name>
<dbReference type="InterPro" id="IPR029485">
    <property type="entry name" value="CAT_C"/>
</dbReference>
<dbReference type="Pfam" id="PF13906">
    <property type="entry name" value="AA_permease_C"/>
    <property type="match status" value="1"/>
</dbReference>
<dbReference type="Proteomes" id="UP001162972">
    <property type="component" value="Chromosome 12"/>
</dbReference>
<dbReference type="Gene3D" id="1.20.1740.10">
    <property type="entry name" value="Amino acid/polyamine transporter I"/>
    <property type="match status" value="2"/>
</dbReference>
<feature type="transmembrane region" description="Helical" evidence="7">
    <location>
        <begin position="405"/>
        <end position="425"/>
    </location>
</feature>
<feature type="transmembrane region" description="Helical" evidence="7">
    <location>
        <begin position="282"/>
        <end position="303"/>
    </location>
</feature>
<dbReference type="PANTHER" id="PTHR43243">
    <property type="entry name" value="INNER MEMBRANE TRANSPORTER YGJI-RELATED"/>
    <property type="match status" value="1"/>
</dbReference>
<accession>A0AAD6K6C0</accession>
<dbReference type="InterPro" id="IPR002293">
    <property type="entry name" value="AA/rel_permease1"/>
</dbReference>
<feature type="transmembrane region" description="Helical" evidence="7">
    <location>
        <begin position="492"/>
        <end position="512"/>
    </location>
</feature>
<feature type="transmembrane region" description="Helical" evidence="7">
    <location>
        <begin position="165"/>
        <end position="186"/>
    </location>
</feature>
<evidence type="ECO:0000259" key="8">
    <source>
        <dbReference type="Pfam" id="PF13906"/>
    </source>
</evidence>
<evidence type="ECO:0000256" key="7">
    <source>
        <dbReference type="SAM" id="Phobius"/>
    </source>
</evidence>
<proteinExistence type="inferred from homology"/>
<dbReference type="EMBL" id="JAPFFJ010000010">
    <property type="protein sequence ID" value="KAJ6417766.1"/>
    <property type="molecule type" value="Genomic_DNA"/>
</dbReference>
<feature type="transmembrane region" description="Helical" evidence="7">
    <location>
        <begin position="524"/>
        <end position="544"/>
    </location>
</feature>
<feature type="transmembrane region" description="Helical" evidence="7">
    <location>
        <begin position="220"/>
        <end position="236"/>
    </location>
</feature>
<keyword evidence="5 7" id="KW-0472">Membrane</keyword>
<keyword evidence="4 7" id="KW-1133">Transmembrane helix</keyword>
<evidence type="ECO:0000256" key="3">
    <source>
        <dbReference type="ARBA" id="ARBA00022692"/>
    </source>
</evidence>
<comment type="similarity">
    <text evidence="2">Belongs to the amino acid-polyamine-organocation (APC) superfamily. Cationic amino acid transporter (CAT) (TC 2.A.3.3) family.</text>
</comment>
<dbReference type="AlphaFoldDB" id="A0AAD6K6C0"/>
<keyword evidence="3 7" id="KW-0812">Transmembrane</keyword>
<evidence type="ECO:0000256" key="1">
    <source>
        <dbReference type="ARBA" id="ARBA00004141"/>
    </source>
</evidence>
<evidence type="ECO:0000313" key="10">
    <source>
        <dbReference type="Proteomes" id="UP001162972"/>
    </source>
</evidence>
<comment type="caution">
    <text evidence="9">The sequence shown here is derived from an EMBL/GenBank/DDBJ whole genome shotgun (WGS) entry which is preliminary data.</text>
</comment>
<feature type="compositionally biased region" description="Basic and acidic residues" evidence="6">
    <location>
        <begin position="8"/>
        <end position="19"/>
    </location>
</feature>
<feature type="domain" description="Cationic amino acid transporter C-terminal" evidence="8">
    <location>
        <begin position="493"/>
        <end position="543"/>
    </location>
</feature>
<gene>
    <name evidence="9" type="ORF">OIU84_001195</name>
</gene>
<sequence>MGGGSNTHLDRQDGGDHEGMRRRRGCGCSCTKNDFLPEESFQSIGNYLRALKETPMRFKDRLLTRSLDTTELHEIKSRSDHEMKKNLTWWDLIWFGIGAVIGAGIFVLTGLEARDHAGPAVVLSYAVSGVSAMLSVFCYTEFAVEIPVAGMCGSFAYLRVELGDFMAFIAAGNIILEYVIGGAAVARSWTSHFATLCNHDPDDFRIVAHSLPEDYGHLDPISVFVCAAICVLAVLSTKGSSRFNYVASIIHIVVILFIIVAGLAKADTKNYSDFSPNGARGIFVASAVLFFAYIGFDAVATMAEETRNPAKDIPIVAFETVGWGWAKYIVAAGALKGMTTVLLVSAVGQARYLTHIARTHMMPPWLAHVNERTGTPVNATIVMLAATAAVGFFTKLAILSNLLSISTLFIFMLVAVALLVRRYYASGVTTQANRVKLIVCVSAILGSSIATAVFWATADHDSWFGYVITIPIWFCATLALKLLVPQARDPKLWGVPLVPWLPSASILINIFLLGSIDRKSFIRFAAWTGFLLVYYFLFGLHASYDTAKASGENKVEDGLKKVEEGAVSSRDLRFKCSKCTFQNL</sequence>
<feature type="transmembrane region" description="Helical" evidence="7">
    <location>
        <begin position="243"/>
        <end position="262"/>
    </location>
</feature>
<evidence type="ECO:0000256" key="5">
    <source>
        <dbReference type="ARBA" id="ARBA00023136"/>
    </source>
</evidence>
<comment type="subcellular location">
    <subcellularLocation>
        <location evidence="1">Membrane</location>
        <topology evidence="1">Multi-pass membrane protein</topology>
    </subcellularLocation>
</comment>
<feature type="transmembrane region" description="Helical" evidence="7">
    <location>
        <begin position="463"/>
        <end position="480"/>
    </location>
</feature>
<protein>
    <recommendedName>
        <fullName evidence="8">Cationic amino acid transporter C-terminal domain-containing protein</fullName>
    </recommendedName>
</protein>
<evidence type="ECO:0000313" key="9">
    <source>
        <dbReference type="EMBL" id="KAJ6417766.1"/>
    </source>
</evidence>
<dbReference type="GO" id="GO:0005313">
    <property type="term" value="F:L-glutamate transmembrane transporter activity"/>
    <property type="evidence" value="ECO:0007669"/>
    <property type="project" value="TreeGrafter"/>
</dbReference>
<dbReference type="PANTHER" id="PTHR43243:SF1">
    <property type="entry name" value="CATIONIC AMINO ACID TRANSPORTER 1"/>
    <property type="match status" value="1"/>
</dbReference>
<reference evidence="9 10" key="1">
    <citation type="journal article" date="2023" name="Int. J. Mol. Sci.">
        <title>De Novo Assembly and Annotation of 11 Diverse Shrub Willow (Salix) Genomes Reveals Novel Gene Organization in Sex-Linked Regions.</title>
        <authorList>
            <person name="Hyden B."/>
            <person name="Feng K."/>
            <person name="Yates T.B."/>
            <person name="Jawdy S."/>
            <person name="Cereghino C."/>
            <person name="Smart L.B."/>
            <person name="Muchero W."/>
        </authorList>
    </citation>
    <scope>NUCLEOTIDE SEQUENCE [LARGE SCALE GENOMIC DNA]</scope>
    <source>
        <tissue evidence="9">Shoot tip</tissue>
    </source>
</reference>
<evidence type="ECO:0000256" key="4">
    <source>
        <dbReference type="ARBA" id="ARBA00022989"/>
    </source>
</evidence>
<feature type="transmembrane region" description="Helical" evidence="7">
    <location>
        <begin position="123"/>
        <end position="144"/>
    </location>
</feature>
<evidence type="ECO:0000256" key="6">
    <source>
        <dbReference type="SAM" id="MobiDB-lite"/>
    </source>
</evidence>
<organism evidence="9 10">
    <name type="scientific">Salix udensis</name>
    <dbReference type="NCBI Taxonomy" id="889485"/>
    <lineage>
        <taxon>Eukaryota</taxon>
        <taxon>Viridiplantae</taxon>
        <taxon>Streptophyta</taxon>
        <taxon>Embryophyta</taxon>
        <taxon>Tracheophyta</taxon>
        <taxon>Spermatophyta</taxon>
        <taxon>Magnoliopsida</taxon>
        <taxon>eudicotyledons</taxon>
        <taxon>Gunneridae</taxon>
        <taxon>Pentapetalae</taxon>
        <taxon>rosids</taxon>
        <taxon>fabids</taxon>
        <taxon>Malpighiales</taxon>
        <taxon>Salicaceae</taxon>
        <taxon>Saliceae</taxon>
        <taxon>Salix</taxon>
    </lineage>
</organism>
<evidence type="ECO:0000256" key="2">
    <source>
        <dbReference type="ARBA" id="ARBA00008572"/>
    </source>
</evidence>
<feature type="transmembrane region" description="Helical" evidence="7">
    <location>
        <begin position="437"/>
        <end position="457"/>
    </location>
</feature>
<dbReference type="GO" id="GO:0015189">
    <property type="term" value="F:L-lysine transmembrane transporter activity"/>
    <property type="evidence" value="ECO:0007669"/>
    <property type="project" value="TreeGrafter"/>
</dbReference>
<feature type="transmembrane region" description="Helical" evidence="7">
    <location>
        <begin position="92"/>
        <end position="111"/>
    </location>
</feature>
<dbReference type="GO" id="GO:0005886">
    <property type="term" value="C:plasma membrane"/>
    <property type="evidence" value="ECO:0007669"/>
    <property type="project" value="TreeGrafter"/>
</dbReference>
<feature type="region of interest" description="Disordered" evidence="6">
    <location>
        <begin position="1"/>
        <end position="24"/>
    </location>
</feature>
<dbReference type="Pfam" id="PF13520">
    <property type="entry name" value="AA_permease_2"/>
    <property type="match status" value="1"/>
</dbReference>
<keyword evidence="10" id="KW-1185">Reference proteome</keyword>
<feature type="transmembrane region" description="Helical" evidence="7">
    <location>
        <begin position="381"/>
        <end position="399"/>
    </location>
</feature>